<dbReference type="Proteomes" id="UP000179233">
    <property type="component" value="Unassembled WGS sequence"/>
</dbReference>
<accession>A0A1G1VUJ9</accession>
<reference evidence="1 2" key="1">
    <citation type="journal article" date="2016" name="Nat. Commun.">
        <title>Thousands of microbial genomes shed light on interconnected biogeochemical processes in an aquifer system.</title>
        <authorList>
            <person name="Anantharaman K."/>
            <person name="Brown C.T."/>
            <person name="Hug L.A."/>
            <person name="Sharon I."/>
            <person name="Castelle C.J."/>
            <person name="Probst A.J."/>
            <person name="Thomas B.C."/>
            <person name="Singh A."/>
            <person name="Wilkins M.J."/>
            <person name="Karaoz U."/>
            <person name="Brodie E.L."/>
            <person name="Williams K.H."/>
            <person name="Hubbard S.S."/>
            <person name="Banfield J.F."/>
        </authorList>
    </citation>
    <scope>NUCLEOTIDE SEQUENCE [LARGE SCALE GENOMIC DNA]</scope>
</reference>
<name>A0A1G1VUJ9_9BACT</name>
<sequence length="65" mass="7326">MSISASIGYSFLISERGAVRLVYKKEPRERLLLFDDLNCFLGFTPHSSLEFSQTAYSAVSKFGLM</sequence>
<gene>
    <name evidence="1" type="ORF">A2786_06130</name>
</gene>
<dbReference type="AlphaFoldDB" id="A0A1G1VUJ9"/>
<protein>
    <submittedName>
        <fullName evidence="1">Uncharacterized protein</fullName>
    </submittedName>
</protein>
<evidence type="ECO:0000313" key="1">
    <source>
        <dbReference type="EMBL" id="OGY19086.1"/>
    </source>
</evidence>
<organism evidence="1 2">
    <name type="scientific">Candidatus Chisholmbacteria bacterium RIFCSPHIGHO2_01_FULL_52_32</name>
    <dbReference type="NCBI Taxonomy" id="1797591"/>
    <lineage>
        <taxon>Bacteria</taxon>
        <taxon>Candidatus Chisholmiibacteriota</taxon>
    </lineage>
</organism>
<dbReference type="EMBL" id="MHCJ01000001">
    <property type="protein sequence ID" value="OGY19086.1"/>
    <property type="molecule type" value="Genomic_DNA"/>
</dbReference>
<comment type="caution">
    <text evidence="1">The sequence shown here is derived from an EMBL/GenBank/DDBJ whole genome shotgun (WGS) entry which is preliminary data.</text>
</comment>
<evidence type="ECO:0000313" key="2">
    <source>
        <dbReference type="Proteomes" id="UP000179233"/>
    </source>
</evidence>
<proteinExistence type="predicted"/>